<dbReference type="InterPro" id="IPR051797">
    <property type="entry name" value="TrmB-like"/>
</dbReference>
<dbReference type="InterPro" id="IPR002831">
    <property type="entry name" value="Tscrpt_reg_TrmB_N"/>
</dbReference>
<dbReference type="SUPFAM" id="SSF46785">
    <property type="entry name" value="Winged helix' DNA-binding domain"/>
    <property type="match status" value="1"/>
</dbReference>
<name>A0A1G2BCG7_9BACT</name>
<evidence type="ECO:0000259" key="1">
    <source>
        <dbReference type="Pfam" id="PF01978"/>
    </source>
</evidence>
<organism evidence="2 3">
    <name type="scientific">Candidatus Kerfeldbacteria bacterium RIFOXYB2_FULL_38_14</name>
    <dbReference type="NCBI Taxonomy" id="1798547"/>
    <lineage>
        <taxon>Bacteria</taxon>
        <taxon>Candidatus Kerfeldiibacteriota</taxon>
    </lineage>
</organism>
<proteinExistence type="predicted"/>
<dbReference type="InterPro" id="IPR036390">
    <property type="entry name" value="WH_DNA-bd_sf"/>
</dbReference>
<sequence length="247" mass="28843">MMIEELQQYGLTDKEAEAYLALLELGQSSILQLSSKTKINRTTLYYTIENLLLKRFLSQSKKGKQTVYVAEHPETIKQLFKEKFKKFDTLLPELITLMNTDAVKPVLKYYEGIEGVKNVYRTSLKARENELKAFVGVESLQLRDKSLMYFLKKEYIPARKKNNKLAKLVIPDNTLGIEFHNRDRQEFRESRLLPASTYNFECEIMCYDNVVSMISYHTHEVFAVSIESQPIANTMKMIWKLAWNSGR</sequence>
<gene>
    <name evidence="2" type="ORF">A2319_00055</name>
</gene>
<dbReference type="EMBL" id="MHKI01000014">
    <property type="protein sequence ID" value="OGY86923.1"/>
    <property type="molecule type" value="Genomic_DNA"/>
</dbReference>
<dbReference type="Gene3D" id="1.10.10.10">
    <property type="entry name" value="Winged helix-like DNA-binding domain superfamily/Winged helix DNA-binding domain"/>
    <property type="match status" value="1"/>
</dbReference>
<accession>A0A1G2BCG7</accession>
<dbReference type="InterPro" id="IPR036388">
    <property type="entry name" value="WH-like_DNA-bd_sf"/>
</dbReference>
<dbReference type="Pfam" id="PF01978">
    <property type="entry name" value="TrmB"/>
    <property type="match status" value="1"/>
</dbReference>
<dbReference type="Proteomes" id="UP000176420">
    <property type="component" value="Unassembled WGS sequence"/>
</dbReference>
<reference evidence="2 3" key="1">
    <citation type="journal article" date="2016" name="Nat. Commun.">
        <title>Thousands of microbial genomes shed light on interconnected biogeochemical processes in an aquifer system.</title>
        <authorList>
            <person name="Anantharaman K."/>
            <person name="Brown C.T."/>
            <person name="Hug L.A."/>
            <person name="Sharon I."/>
            <person name="Castelle C.J."/>
            <person name="Probst A.J."/>
            <person name="Thomas B.C."/>
            <person name="Singh A."/>
            <person name="Wilkins M.J."/>
            <person name="Karaoz U."/>
            <person name="Brodie E.L."/>
            <person name="Williams K.H."/>
            <person name="Hubbard S.S."/>
            <person name="Banfield J.F."/>
        </authorList>
    </citation>
    <scope>NUCLEOTIDE SEQUENCE [LARGE SCALE GENOMIC DNA]</scope>
</reference>
<evidence type="ECO:0000313" key="2">
    <source>
        <dbReference type="EMBL" id="OGY86923.1"/>
    </source>
</evidence>
<evidence type="ECO:0000313" key="3">
    <source>
        <dbReference type="Proteomes" id="UP000176420"/>
    </source>
</evidence>
<dbReference type="AlphaFoldDB" id="A0A1G2BCG7"/>
<protein>
    <recommendedName>
        <fullName evidence="1">Transcription regulator TrmB N-terminal domain-containing protein</fullName>
    </recommendedName>
</protein>
<comment type="caution">
    <text evidence="2">The sequence shown here is derived from an EMBL/GenBank/DDBJ whole genome shotgun (WGS) entry which is preliminary data.</text>
</comment>
<dbReference type="PANTHER" id="PTHR34293:SF1">
    <property type="entry name" value="HTH-TYPE TRANSCRIPTIONAL REGULATOR TRMBL2"/>
    <property type="match status" value="1"/>
</dbReference>
<feature type="domain" description="Transcription regulator TrmB N-terminal" evidence="1">
    <location>
        <begin position="6"/>
        <end position="74"/>
    </location>
</feature>
<dbReference type="PANTHER" id="PTHR34293">
    <property type="entry name" value="HTH-TYPE TRANSCRIPTIONAL REGULATOR TRMBL2"/>
    <property type="match status" value="1"/>
</dbReference>